<dbReference type="Proteomes" id="UP000009286">
    <property type="component" value="Chromosome"/>
</dbReference>
<dbReference type="HOGENOM" id="CLU_1823128_0_0_5"/>
<dbReference type="RefSeq" id="WP_014102153.1">
    <property type="nucleotide sequence ID" value="NC_016026.1"/>
</dbReference>
<evidence type="ECO:0000313" key="1">
    <source>
        <dbReference type="EMBL" id="AEP08930.1"/>
    </source>
</evidence>
<sequence>MFEQDKAMLAEKLEEIFEQIPCNDFYETGSKFICNPPVLDTDEDYVFDCSEVGQADAAGEFLSGYGFYVLDMADDEYDDIRENFTSYRLGDLNFIICNNKLFYKKFVLATQLSAELNLLKKEDRILLFQAILYGKIHGEEV</sequence>
<proteinExistence type="predicted"/>
<dbReference type="EMBL" id="CP002382">
    <property type="protein sequence ID" value="AEP08930.1"/>
    <property type="molecule type" value="Genomic_DNA"/>
</dbReference>
<accession>G2KMZ8</accession>
<protein>
    <submittedName>
        <fullName evidence="1">Uncharacterized protein</fullName>
    </submittedName>
</protein>
<name>G2KMZ8_MICAA</name>
<gene>
    <name evidence="1" type="ordered locus">MICA_593</name>
</gene>
<dbReference type="AlphaFoldDB" id="G2KMZ8"/>
<organism evidence="1 2">
    <name type="scientific">Micavibrio aeruginosavorus (strain ARL-13)</name>
    <dbReference type="NCBI Taxonomy" id="856793"/>
    <lineage>
        <taxon>Bacteria</taxon>
        <taxon>Pseudomonadati</taxon>
        <taxon>Bdellovibrionota</taxon>
        <taxon>Bdellovibrionia</taxon>
        <taxon>Bdellovibrionales</taxon>
        <taxon>Pseudobdellovibrionaceae</taxon>
        <taxon>Micavibrio</taxon>
    </lineage>
</organism>
<keyword evidence="2" id="KW-1185">Reference proteome</keyword>
<dbReference type="STRING" id="856793.MICA_593"/>
<dbReference type="OrthoDB" id="9256110at2"/>
<evidence type="ECO:0000313" key="2">
    <source>
        <dbReference type="Proteomes" id="UP000009286"/>
    </source>
</evidence>
<dbReference type="KEGG" id="mai:MICA_593"/>
<reference evidence="1 2" key="1">
    <citation type="journal article" date="2011" name="BMC Genomics">
        <title>Genomic insights into an obligate epibiotic bacterial predator: Micavibrio aeruginosavorus ARL-13.</title>
        <authorList>
            <person name="Wang Z."/>
            <person name="Kadouri D."/>
            <person name="Wu M."/>
        </authorList>
    </citation>
    <scope>NUCLEOTIDE SEQUENCE [LARGE SCALE GENOMIC DNA]</scope>
    <source>
        <strain evidence="1 2">ARL-13</strain>
    </source>
</reference>